<keyword evidence="1" id="KW-0472">Membrane</keyword>
<reference evidence="3" key="1">
    <citation type="journal article" date="2019" name="Int. J. Syst. Evol. Microbiol.">
        <title>The Global Catalogue of Microorganisms (GCM) 10K type strain sequencing project: providing services to taxonomists for standard genome sequencing and annotation.</title>
        <authorList>
            <consortium name="The Broad Institute Genomics Platform"/>
            <consortium name="The Broad Institute Genome Sequencing Center for Infectious Disease"/>
            <person name="Wu L."/>
            <person name="Ma J."/>
        </authorList>
    </citation>
    <scope>NUCLEOTIDE SEQUENCE [LARGE SCALE GENOMIC DNA]</scope>
    <source>
        <strain evidence="3">TISTR 1571</strain>
    </source>
</reference>
<feature type="transmembrane region" description="Helical" evidence="1">
    <location>
        <begin position="26"/>
        <end position="47"/>
    </location>
</feature>
<keyword evidence="3" id="KW-1185">Reference proteome</keyword>
<name>A0ABW5QEF3_9BACI</name>
<keyword evidence="1" id="KW-0812">Transmembrane</keyword>
<evidence type="ECO:0000313" key="3">
    <source>
        <dbReference type="Proteomes" id="UP001597452"/>
    </source>
</evidence>
<gene>
    <name evidence="2" type="ORF">ACFSW4_13610</name>
</gene>
<evidence type="ECO:0000256" key="1">
    <source>
        <dbReference type="SAM" id="Phobius"/>
    </source>
</evidence>
<evidence type="ECO:0000313" key="2">
    <source>
        <dbReference type="EMBL" id="MFD2639900.1"/>
    </source>
</evidence>
<comment type="caution">
    <text evidence="2">The sequence shown here is derived from an EMBL/GenBank/DDBJ whole genome shotgun (WGS) entry which is preliminary data.</text>
</comment>
<sequence length="55" mass="6495">MVKILFWILLILGAFTLNLLGMMNLVPKVITIPLLFLILFLFFYTIFQKNSVKKY</sequence>
<organism evidence="2 3">
    <name type="scientific">Piscibacillus salipiscarius</name>
    <dbReference type="NCBI Taxonomy" id="299480"/>
    <lineage>
        <taxon>Bacteria</taxon>
        <taxon>Bacillati</taxon>
        <taxon>Bacillota</taxon>
        <taxon>Bacilli</taxon>
        <taxon>Bacillales</taxon>
        <taxon>Bacillaceae</taxon>
        <taxon>Piscibacillus</taxon>
    </lineage>
</organism>
<protein>
    <submittedName>
        <fullName evidence="2">Uncharacterized protein</fullName>
    </submittedName>
</protein>
<accession>A0ABW5QEF3</accession>
<dbReference type="Proteomes" id="UP001597452">
    <property type="component" value="Unassembled WGS sequence"/>
</dbReference>
<proteinExistence type="predicted"/>
<dbReference type="RefSeq" id="WP_377329950.1">
    <property type="nucleotide sequence ID" value="NZ_JBHUMZ010000049.1"/>
</dbReference>
<dbReference type="EMBL" id="JBHUMZ010000049">
    <property type="protein sequence ID" value="MFD2639900.1"/>
    <property type="molecule type" value="Genomic_DNA"/>
</dbReference>
<keyword evidence="1" id="KW-1133">Transmembrane helix</keyword>